<organism evidence="2">
    <name type="scientific">marine metagenome</name>
    <dbReference type="NCBI Taxonomy" id="408172"/>
    <lineage>
        <taxon>unclassified sequences</taxon>
        <taxon>metagenomes</taxon>
        <taxon>ecological metagenomes</taxon>
    </lineage>
</organism>
<reference evidence="2" key="1">
    <citation type="submission" date="2018-05" db="EMBL/GenBank/DDBJ databases">
        <authorList>
            <person name="Lanie J.A."/>
            <person name="Ng W.-L."/>
            <person name="Kazmierczak K.M."/>
            <person name="Andrzejewski T.M."/>
            <person name="Davidsen T.M."/>
            <person name="Wayne K.J."/>
            <person name="Tettelin H."/>
            <person name="Glass J.I."/>
            <person name="Rusch D."/>
            <person name="Podicherti R."/>
            <person name="Tsui H.-C.T."/>
            <person name="Winkler M.E."/>
        </authorList>
    </citation>
    <scope>NUCLEOTIDE SEQUENCE</scope>
</reference>
<name>A0A382WSN3_9ZZZZ</name>
<accession>A0A382WSN3</accession>
<feature type="non-terminal residue" evidence="2">
    <location>
        <position position="62"/>
    </location>
</feature>
<evidence type="ECO:0000259" key="1">
    <source>
        <dbReference type="Pfam" id="PF13460"/>
    </source>
</evidence>
<sequence length="62" mass="6599">MKILIVGANGQIGRHLVDQLTGGEHTVRAMIRNPVQAPAFEAKGAEVVVADLETDFRSALEG</sequence>
<dbReference type="InterPro" id="IPR016040">
    <property type="entry name" value="NAD(P)-bd_dom"/>
</dbReference>
<proteinExistence type="predicted"/>
<feature type="domain" description="NAD(P)-binding" evidence="1">
    <location>
        <begin position="7"/>
        <end position="62"/>
    </location>
</feature>
<evidence type="ECO:0000313" key="2">
    <source>
        <dbReference type="EMBL" id="SVD61693.1"/>
    </source>
</evidence>
<dbReference type="Gene3D" id="3.40.50.720">
    <property type="entry name" value="NAD(P)-binding Rossmann-like Domain"/>
    <property type="match status" value="1"/>
</dbReference>
<dbReference type="InterPro" id="IPR036291">
    <property type="entry name" value="NAD(P)-bd_dom_sf"/>
</dbReference>
<gene>
    <name evidence="2" type="ORF">METZ01_LOCUS414547</name>
</gene>
<protein>
    <recommendedName>
        <fullName evidence="1">NAD(P)-binding domain-containing protein</fullName>
    </recommendedName>
</protein>
<dbReference type="EMBL" id="UINC01162117">
    <property type="protein sequence ID" value="SVD61693.1"/>
    <property type="molecule type" value="Genomic_DNA"/>
</dbReference>
<dbReference type="SUPFAM" id="SSF51735">
    <property type="entry name" value="NAD(P)-binding Rossmann-fold domains"/>
    <property type="match status" value="1"/>
</dbReference>
<dbReference type="AlphaFoldDB" id="A0A382WSN3"/>
<dbReference type="Pfam" id="PF13460">
    <property type="entry name" value="NAD_binding_10"/>
    <property type="match status" value="1"/>
</dbReference>